<name>A0A6A6EBJ0_9PEZI</name>
<feature type="chain" id="PRO_5025677680" description="Metal tolerance protein 3" evidence="2">
    <location>
        <begin position="22"/>
        <end position="158"/>
    </location>
</feature>
<evidence type="ECO:0000256" key="1">
    <source>
        <dbReference type="SAM" id="Phobius"/>
    </source>
</evidence>
<protein>
    <recommendedName>
        <fullName evidence="5">Metal tolerance protein 3</fullName>
    </recommendedName>
</protein>
<keyword evidence="4" id="KW-1185">Reference proteome</keyword>
<evidence type="ECO:0008006" key="5">
    <source>
        <dbReference type="Google" id="ProtNLM"/>
    </source>
</evidence>
<gene>
    <name evidence="3" type="ORF">K469DRAFT_563005</name>
</gene>
<evidence type="ECO:0000256" key="2">
    <source>
        <dbReference type="SAM" id="SignalP"/>
    </source>
</evidence>
<evidence type="ECO:0000313" key="4">
    <source>
        <dbReference type="Proteomes" id="UP000800200"/>
    </source>
</evidence>
<feature type="transmembrane region" description="Helical" evidence="1">
    <location>
        <begin position="139"/>
        <end position="157"/>
    </location>
</feature>
<dbReference type="EMBL" id="ML994621">
    <property type="protein sequence ID" value="KAF2189124.1"/>
    <property type="molecule type" value="Genomic_DNA"/>
</dbReference>
<sequence length="158" mass="16654">MHNSLLTNIILLSLFHTAVIAAPDKYAAVLTVRQTSAPTDPQCLDYARTANLSTIGANSTYRSAFLQASPVGTIFNAQMLNAAILKLPALTGDEALNQACGNLTTIALAEAERNFTVGIVAQFSGLVGNPQEIKAGPELLPIVGLIILIFGGVWSFMP</sequence>
<reference evidence="3" key="1">
    <citation type="journal article" date="2020" name="Stud. Mycol.">
        <title>101 Dothideomycetes genomes: a test case for predicting lifestyles and emergence of pathogens.</title>
        <authorList>
            <person name="Haridas S."/>
            <person name="Albert R."/>
            <person name="Binder M."/>
            <person name="Bloem J."/>
            <person name="Labutti K."/>
            <person name="Salamov A."/>
            <person name="Andreopoulos B."/>
            <person name="Baker S."/>
            <person name="Barry K."/>
            <person name="Bills G."/>
            <person name="Bluhm B."/>
            <person name="Cannon C."/>
            <person name="Castanera R."/>
            <person name="Culley D."/>
            <person name="Daum C."/>
            <person name="Ezra D."/>
            <person name="Gonzalez J."/>
            <person name="Henrissat B."/>
            <person name="Kuo A."/>
            <person name="Liang C."/>
            <person name="Lipzen A."/>
            <person name="Lutzoni F."/>
            <person name="Magnuson J."/>
            <person name="Mondo S."/>
            <person name="Nolan M."/>
            <person name="Ohm R."/>
            <person name="Pangilinan J."/>
            <person name="Park H.-J."/>
            <person name="Ramirez L."/>
            <person name="Alfaro M."/>
            <person name="Sun H."/>
            <person name="Tritt A."/>
            <person name="Yoshinaga Y."/>
            <person name="Zwiers L.-H."/>
            <person name="Turgeon B."/>
            <person name="Goodwin S."/>
            <person name="Spatafora J."/>
            <person name="Crous P."/>
            <person name="Grigoriev I."/>
        </authorList>
    </citation>
    <scope>NUCLEOTIDE SEQUENCE</scope>
    <source>
        <strain evidence="3">CBS 207.26</strain>
    </source>
</reference>
<keyword evidence="1" id="KW-1133">Transmembrane helix</keyword>
<keyword evidence="1" id="KW-0472">Membrane</keyword>
<dbReference type="AlphaFoldDB" id="A0A6A6EBJ0"/>
<keyword evidence="1" id="KW-0812">Transmembrane</keyword>
<proteinExistence type="predicted"/>
<organism evidence="3 4">
    <name type="scientific">Zopfia rhizophila CBS 207.26</name>
    <dbReference type="NCBI Taxonomy" id="1314779"/>
    <lineage>
        <taxon>Eukaryota</taxon>
        <taxon>Fungi</taxon>
        <taxon>Dikarya</taxon>
        <taxon>Ascomycota</taxon>
        <taxon>Pezizomycotina</taxon>
        <taxon>Dothideomycetes</taxon>
        <taxon>Dothideomycetes incertae sedis</taxon>
        <taxon>Zopfiaceae</taxon>
        <taxon>Zopfia</taxon>
    </lineage>
</organism>
<dbReference type="OrthoDB" id="3438213at2759"/>
<keyword evidence="2" id="KW-0732">Signal</keyword>
<dbReference type="Proteomes" id="UP000800200">
    <property type="component" value="Unassembled WGS sequence"/>
</dbReference>
<accession>A0A6A6EBJ0</accession>
<feature type="signal peptide" evidence="2">
    <location>
        <begin position="1"/>
        <end position="21"/>
    </location>
</feature>
<evidence type="ECO:0000313" key="3">
    <source>
        <dbReference type="EMBL" id="KAF2189124.1"/>
    </source>
</evidence>